<dbReference type="Proteomes" id="UP001141650">
    <property type="component" value="Unassembled WGS sequence"/>
</dbReference>
<dbReference type="RefSeq" id="WP_142276371.1">
    <property type="nucleotide sequence ID" value="NZ_JACKVH010000014.1"/>
</dbReference>
<dbReference type="AlphaFoldDB" id="A0AA41XRB3"/>
<accession>A0AA41XRB3</accession>
<dbReference type="EMBL" id="JACKVH010000014">
    <property type="protein sequence ID" value="MCV7379952.1"/>
    <property type="molecule type" value="Genomic_DNA"/>
</dbReference>
<evidence type="ECO:0000313" key="2">
    <source>
        <dbReference type="Proteomes" id="UP001141650"/>
    </source>
</evidence>
<proteinExistence type="predicted"/>
<sequence length="84" mass="9151">MNIEDMGPDPNFSKIRAADLHPEAVVSQQIRDGLAKIDESTSNKGLKLIGMLLGLVGSAAAGIIELEKQIIVLREEVRQLRDGR</sequence>
<comment type="caution">
    <text evidence="1">The sequence shown here is derived from an EMBL/GenBank/DDBJ whole genome shotgun (WGS) entry which is preliminary data.</text>
</comment>
<reference evidence="1" key="2">
    <citation type="journal article" date="2022" name="BMC Genomics">
        <title>Comparative genome analysis of mycobacteria focusing on tRNA and non-coding RNA.</title>
        <authorList>
            <person name="Behra P.R.K."/>
            <person name="Pettersson B.M.F."/>
            <person name="Ramesh M."/>
            <person name="Das S."/>
            <person name="Dasgupta S."/>
            <person name="Kirsebom L.A."/>
        </authorList>
    </citation>
    <scope>NUCLEOTIDE SEQUENCE</scope>
    <source>
        <strain evidence="1">CCUG 55640</strain>
    </source>
</reference>
<protein>
    <submittedName>
        <fullName evidence="1">Uncharacterized protein</fullName>
    </submittedName>
</protein>
<organism evidence="1 2">
    <name type="scientific">Mycobacterium alsense</name>
    <dbReference type="NCBI Taxonomy" id="324058"/>
    <lineage>
        <taxon>Bacteria</taxon>
        <taxon>Bacillati</taxon>
        <taxon>Actinomycetota</taxon>
        <taxon>Actinomycetes</taxon>
        <taxon>Mycobacteriales</taxon>
        <taxon>Mycobacteriaceae</taxon>
        <taxon>Mycobacterium</taxon>
    </lineage>
</organism>
<reference evidence="1" key="1">
    <citation type="submission" date="2020-07" db="EMBL/GenBank/DDBJ databases">
        <authorList>
            <person name="Pettersson B.M.F."/>
            <person name="Behra P.R.K."/>
            <person name="Ramesh M."/>
            <person name="Das S."/>
            <person name="Dasgupta S."/>
            <person name="Kirsebom L.A."/>
        </authorList>
    </citation>
    <scope>NUCLEOTIDE SEQUENCE</scope>
    <source>
        <strain evidence="1">CCUG 55640</strain>
    </source>
</reference>
<evidence type="ECO:0000313" key="1">
    <source>
        <dbReference type="EMBL" id="MCV7379952.1"/>
    </source>
</evidence>
<gene>
    <name evidence="1" type="ORF">H7K38_14990</name>
</gene>
<name>A0AA41XRB3_9MYCO</name>